<evidence type="ECO:0000256" key="4">
    <source>
        <dbReference type="ARBA" id="ARBA00025806"/>
    </source>
</evidence>
<evidence type="ECO:0000256" key="3">
    <source>
        <dbReference type="ARBA" id="ARBA00023242"/>
    </source>
</evidence>
<sequence length="568" mass="59532">RQPSDVRTWPGLGGCGRVAVPNSARATFLQRLATDRAMGVLQPSNALPSLKDSYATVKDDQAYKRKTLQQRVVAALPKRAKLGVQTSRPSFNSAAIDDLLETRTAHASTVAADLPRGPTDFSGLIPSRCGEDAAQPGPESCLRTFEHVTTQRHASAPALGLPSAGNWLPPALPLPGASGPTAGDATRNGVAQGLDPSKLPPSTCAPMDWSMKTNLRLVSPRPFLLAQEALRASARDVLEAQRCVLARSDPALLAPHQQYLAALTSFQYPLDPRGAARGGHPDAAARRGAWQAALCSLYDALRAGACDAFYVVPAEGGKRPALAFFGAAGVGGRRQPHGLLTRSTPGLRSMLSNGLGLAYDAPLLPQTGAAPQDQSAIPAAGTCSLLSFQGEEGVHGLFDFLLNEAFRAAGDEADVPLLLAPVPFLHGAMVAARPKLLSSVEVRGGSAASSQQFRVELRSLTPAWTVDRLVQLLGSRQPLSMACDTHPLTLALNWPGPADAAQARESKASRDVGAALVRGACSAEEGERWACRGAGQPSMGCNVLRGMEADGRGTFTGLLSSKSAEHML</sequence>
<comment type="similarity">
    <text evidence="4">Belongs to the DONSON family.</text>
</comment>
<reference evidence="5" key="1">
    <citation type="submission" date="2015-08" db="EMBL/GenBank/DDBJ databases">
        <authorList>
            <person name="Babu N.S."/>
            <person name="Beckwith C.J."/>
            <person name="Beseler K.G."/>
            <person name="Brison A."/>
            <person name="Carone J.V."/>
            <person name="Caskin T.P."/>
            <person name="Diamond M."/>
            <person name="Durham M.E."/>
            <person name="Foxe J.M."/>
            <person name="Go M."/>
            <person name="Henderson B.A."/>
            <person name="Jones I.B."/>
            <person name="McGettigan J.A."/>
            <person name="Micheletti S.J."/>
            <person name="Nasrallah M.E."/>
            <person name="Ortiz D."/>
            <person name="Piller C.R."/>
            <person name="Privatt S.R."/>
            <person name="Schneider S.L."/>
            <person name="Sharp S."/>
            <person name="Smith T.C."/>
            <person name="Stanton J.D."/>
            <person name="Ullery H.E."/>
            <person name="Wilson R.J."/>
            <person name="Serrano M.G."/>
            <person name="Buck G."/>
            <person name="Lee V."/>
            <person name="Wang Y."/>
            <person name="Carvalho R."/>
            <person name="Voegtly L."/>
            <person name="Shi R."/>
            <person name="Duckworth R."/>
            <person name="Johnson A."/>
            <person name="Loviza R."/>
            <person name="Walstead R."/>
            <person name="Shah Z."/>
            <person name="Kiflezghi M."/>
            <person name="Wade K."/>
            <person name="Ball S.L."/>
            <person name="Bradley K.W."/>
            <person name="Asai D.J."/>
            <person name="Bowman C.A."/>
            <person name="Russell D.A."/>
            <person name="Pope W.H."/>
            <person name="Jacobs-Sera D."/>
            <person name="Hendrix R.W."/>
            <person name="Hatfull G.F."/>
        </authorList>
    </citation>
    <scope>NUCLEOTIDE SEQUENCE</scope>
</reference>
<dbReference type="AlphaFoldDB" id="A0A1D2AFS5"/>
<dbReference type="EMBL" id="GDKF01000847">
    <property type="protein sequence ID" value="JAT77775.1"/>
    <property type="molecule type" value="Transcribed_RNA"/>
</dbReference>
<evidence type="ECO:0000256" key="1">
    <source>
        <dbReference type="ARBA" id="ARBA00004123"/>
    </source>
</evidence>
<evidence type="ECO:0000313" key="5">
    <source>
        <dbReference type="EMBL" id="JAT77775.1"/>
    </source>
</evidence>
<dbReference type="PANTHER" id="PTHR12972:SF0">
    <property type="entry name" value="PROTEIN DOWNSTREAM NEIGHBOR OF SON"/>
    <property type="match status" value="1"/>
</dbReference>
<dbReference type="GO" id="GO:0005634">
    <property type="term" value="C:nucleus"/>
    <property type="evidence" value="ECO:0007669"/>
    <property type="project" value="UniProtKB-SubCell"/>
</dbReference>
<dbReference type="GO" id="GO:0033260">
    <property type="term" value="P:nuclear DNA replication"/>
    <property type="evidence" value="ECO:0007669"/>
    <property type="project" value="TreeGrafter"/>
</dbReference>
<comment type="subcellular location">
    <subcellularLocation>
        <location evidence="1">Nucleus</location>
    </subcellularLocation>
</comment>
<proteinExistence type="inferred from homology"/>
<accession>A0A1D2AFS5</accession>
<organism evidence="5">
    <name type="scientific">Auxenochlorella protothecoides</name>
    <name type="common">Green microalga</name>
    <name type="synonym">Chlorella protothecoides</name>
    <dbReference type="NCBI Taxonomy" id="3075"/>
    <lineage>
        <taxon>Eukaryota</taxon>
        <taxon>Viridiplantae</taxon>
        <taxon>Chlorophyta</taxon>
        <taxon>core chlorophytes</taxon>
        <taxon>Trebouxiophyceae</taxon>
        <taxon>Chlorellales</taxon>
        <taxon>Chlorellaceae</taxon>
        <taxon>Auxenochlorella</taxon>
    </lineage>
</organism>
<name>A0A1D2AFS5_AUXPR</name>
<protein>
    <submittedName>
        <fullName evidence="5">Uncharacterized protein</fullName>
    </submittedName>
</protein>
<gene>
    <name evidence="5" type="ORF">g.15058</name>
</gene>
<feature type="non-terminal residue" evidence="5">
    <location>
        <position position="1"/>
    </location>
</feature>
<dbReference type="InterPro" id="IPR024861">
    <property type="entry name" value="Donson"/>
</dbReference>
<keyword evidence="2" id="KW-0217">Developmental protein</keyword>
<keyword evidence="3" id="KW-0539">Nucleus</keyword>
<dbReference type="PANTHER" id="PTHR12972">
    <property type="entry name" value="DOWNSTREAM NEIGHBOR OF SON"/>
    <property type="match status" value="1"/>
</dbReference>
<evidence type="ECO:0000256" key="2">
    <source>
        <dbReference type="ARBA" id="ARBA00022473"/>
    </source>
</evidence>